<organism evidence="1 2">
    <name type="scientific">Parasitella parasitica</name>
    <dbReference type="NCBI Taxonomy" id="35722"/>
    <lineage>
        <taxon>Eukaryota</taxon>
        <taxon>Fungi</taxon>
        <taxon>Fungi incertae sedis</taxon>
        <taxon>Mucoromycota</taxon>
        <taxon>Mucoromycotina</taxon>
        <taxon>Mucoromycetes</taxon>
        <taxon>Mucorales</taxon>
        <taxon>Mucorineae</taxon>
        <taxon>Mucoraceae</taxon>
        <taxon>Parasitella</taxon>
    </lineage>
</organism>
<evidence type="ECO:0000313" key="1">
    <source>
        <dbReference type="EMBL" id="CEP08938.1"/>
    </source>
</evidence>
<name>A0A0B7N0T7_9FUNG</name>
<sequence>MCLPMSAAAKYFPGEESYYSVFHFLRIFEKVVSSSGNDVETVWKCYLPLTIPCEYDLWLKEAVSTTQQVAYCTINILSTIKCPLTIVSRASAVAAAAPNVKSGSGSGGRKKSFGWYKKILLEVPCLRMREKGTAGPFLLGVDHFAQITVLSGLLDTSAPVITHLEKQNACSVCQGKQREKGQQQEEEKP</sequence>
<gene>
    <name evidence="1" type="primary">PARPA_02353.1 scaffold 4085</name>
</gene>
<proteinExistence type="predicted"/>
<protein>
    <submittedName>
        <fullName evidence="1">Uncharacterized protein</fullName>
    </submittedName>
</protein>
<keyword evidence="2" id="KW-1185">Reference proteome</keyword>
<dbReference type="AlphaFoldDB" id="A0A0B7N0T7"/>
<accession>A0A0B7N0T7</accession>
<dbReference type="OrthoDB" id="2280553at2759"/>
<reference evidence="1 2" key="1">
    <citation type="submission" date="2014-09" db="EMBL/GenBank/DDBJ databases">
        <authorList>
            <person name="Ellenberger Sabrina"/>
        </authorList>
    </citation>
    <scope>NUCLEOTIDE SEQUENCE [LARGE SCALE GENOMIC DNA]</scope>
    <source>
        <strain evidence="1 2">CBS 412.66</strain>
    </source>
</reference>
<dbReference type="EMBL" id="LN720687">
    <property type="protein sequence ID" value="CEP08938.1"/>
    <property type="molecule type" value="Genomic_DNA"/>
</dbReference>
<dbReference type="Proteomes" id="UP000054107">
    <property type="component" value="Unassembled WGS sequence"/>
</dbReference>
<evidence type="ECO:0000313" key="2">
    <source>
        <dbReference type="Proteomes" id="UP000054107"/>
    </source>
</evidence>